<evidence type="ECO:0000259" key="2">
    <source>
        <dbReference type="Pfam" id="PF07811"/>
    </source>
</evidence>
<name>A0ABT1JBB4_9ACTN</name>
<dbReference type="RefSeq" id="WP_253804275.1">
    <property type="nucleotide sequence ID" value="NZ_BAAAUB010000040.1"/>
</dbReference>
<evidence type="ECO:0000313" key="4">
    <source>
        <dbReference type="Proteomes" id="UP001206483"/>
    </source>
</evidence>
<gene>
    <name evidence="3" type="ORF">FHR36_007160</name>
</gene>
<accession>A0ABT1JBB4</accession>
<evidence type="ECO:0000313" key="3">
    <source>
        <dbReference type="EMBL" id="MCP2313961.1"/>
    </source>
</evidence>
<dbReference type="Pfam" id="PF07811">
    <property type="entry name" value="TadE"/>
    <property type="match status" value="1"/>
</dbReference>
<feature type="domain" description="TadE-like" evidence="2">
    <location>
        <begin position="17"/>
        <end position="59"/>
    </location>
</feature>
<evidence type="ECO:0000256" key="1">
    <source>
        <dbReference type="SAM" id="Phobius"/>
    </source>
</evidence>
<dbReference type="InterPro" id="IPR012495">
    <property type="entry name" value="TadE-like_dom"/>
</dbReference>
<keyword evidence="1" id="KW-0472">Membrane</keyword>
<reference evidence="3 4" key="1">
    <citation type="submission" date="2022-06" db="EMBL/GenBank/DDBJ databases">
        <title>Sequencing the genomes of 1000 actinobacteria strains.</title>
        <authorList>
            <person name="Klenk H.-P."/>
        </authorList>
    </citation>
    <scope>NUCLEOTIDE SEQUENCE [LARGE SCALE GENOMIC DNA]</scope>
    <source>
        <strain evidence="3 4">DSM 41656</strain>
    </source>
</reference>
<dbReference type="EMBL" id="JAMZDX010000008">
    <property type="protein sequence ID" value="MCP2313961.1"/>
    <property type="molecule type" value="Genomic_DNA"/>
</dbReference>
<keyword evidence="1" id="KW-0812">Transmembrane</keyword>
<keyword evidence="4" id="KW-1185">Reference proteome</keyword>
<feature type="transmembrane region" description="Helical" evidence="1">
    <location>
        <begin position="21"/>
        <end position="45"/>
    </location>
</feature>
<organism evidence="3 4">
    <name type="scientific">Kitasatospora paracochleata</name>
    <dbReference type="NCBI Taxonomy" id="58354"/>
    <lineage>
        <taxon>Bacteria</taxon>
        <taxon>Bacillati</taxon>
        <taxon>Actinomycetota</taxon>
        <taxon>Actinomycetes</taxon>
        <taxon>Kitasatosporales</taxon>
        <taxon>Streptomycetaceae</taxon>
        <taxon>Kitasatospora</taxon>
    </lineage>
</organism>
<keyword evidence="1" id="KW-1133">Transmembrane helix</keyword>
<sequence length="141" mass="15118">MRHRPGLSRARRQGDRGSSTIEFLLLTPLLVGIVFSLVQFGMYYFAKQVTEAAAQAGARKARATAEDYPNGWADAARTTTASRIQDLGPALVGDPSITPYAQGDNVGVVVTADVVSVVPWIHLHVTSRSVGPIERFIPDAG</sequence>
<proteinExistence type="predicted"/>
<protein>
    <submittedName>
        <fullName evidence="3">Flp pilus assembly protein TadG</fullName>
    </submittedName>
</protein>
<dbReference type="Proteomes" id="UP001206483">
    <property type="component" value="Unassembled WGS sequence"/>
</dbReference>
<comment type="caution">
    <text evidence="3">The sequence shown here is derived from an EMBL/GenBank/DDBJ whole genome shotgun (WGS) entry which is preliminary data.</text>
</comment>